<keyword evidence="4" id="KW-1185">Reference proteome</keyword>
<keyword evidence="1" id="KW-0812">Transmembrane</keyword>
<evidence type="ECO:0000313" key="3">
    <source>
        <dbReference type="EMBL" id="MBD5806204.1"/>
    </source>
</evidence>
<dbReference type="CDD" id="cd06259">
    <property type="entry name" value="YdcF-like"/>
    <property type="match status" value="1"/>
</dbReference>
<keyword evidence="1" id="KW-0472">Membrane</keyword>
<keyword evidence="1" id="KW-1133">Transmembrane helix</keyword>
<sequence>MITLGLINALVCCICWGMTIRIILIRRFKDTKAVINHNLYAFVLMVINLFIVIPLFFYLFTFIPFYSVIWHLIVLAAVVDILSTFNLILFCIYSCFTRMNRCPANVQIIIVLGAAINNGHVSPVLASRLNHAVHCWQKHLQAKVIVSGGKAQSERLSEAAAMTNYLVTHGIPLVKIIQEPHARNTRQNLLFSSRLIASPTAQVVVVTSDFHVLRAHLDAKKIGLHWHFLGTKTPWPFRALTFIRDYLGVLRDHRWLAGSILLVGVIIAELLLT</sequence>
<dbReference type="InterPro" id="IPR051599">
    <property type="entry name" value="Cell_Envelope_Assoc"/>
</dbReference>
<dbReference type="PANTHER" id="PTHR30336:SF18">
    <property type="entry name" value="MEMBRANE PROTEIN"/>
    <property type="match status" value="1"/>
</dbReference>
<feature type="transmembrane region" description="Helical" evidence="1">
    <location>
        <begin position="69"/>
        <end position="93"/>
    </location>
</feature>
<feature type="transmembrane region" description="Helical" evidence="1">
    <location>
        <begin position="255"/>
        <end position="272"/>
    </location>
</feature>
<accession>A0ABR8P672</accession>
<evidence type="ECO:0000259" key="2">
    <source>
        <dbReference type="Pfam" id="PF02698"/>
    </source>
</evidence>
<dbReference type="Proteomes" id="UP000704341">
    <property type="component" value="Unassembled WGS sequence"/>
</dbReference>
<organism evidence="3 4">
    <name type="scientific">Limosilactobacillus walteri</name>
    <dbReference type="NCBI Taxonomy" id="2268022"/>
    <lineage>
        <taxon>Bacteria</taxon>
        <taxon>Bacillati</taxon>
        <taxon>Bacillota</taxon>
        <taxon>Bacilli</taxon>
        <taxon>Lactobacillales</taxon>
        <taxon>Lactobacillaceae</taxon>
        <taxon>Limosilactobacillus</taxon>
    </lineage>
</organism>
<feature type="transmembrane region" description="Helical" evidence="1">
    <location>
        <begin position="37"/>
        <end position="63"/>
    </location>
</feature>
<dbReference type="PANTHER" id="PTHR30336">
    <property type="entry name" value="INNER MEMBRANE PROTEIN, PROBABLE PERMEASE"/>
    <property type="match status" value="1"/>
</dbReference>
<dbReference type="InterPro" id="IPR003848">
    <property type="entry name" value="DUF218"/>
</dbReference>
<protein>
    <submittedName>
        <fullName evidence="3">YdcF family protein</fullName>
    </submittedName>
</protein>
<name>A0ABR8P672_9LACO</name>
<evidence type="ECO:0000256" key="1">
    <source>
        <dbReference type="SAM" id="Phobius"/>
    </source>
</evidence>
<gene>
    <name evidence="3" type="ORF">DTK66_03590</name>
</gene>
<dbReference type="Pfam" id="PF02698">
    <property type="entry name" value="DUF218"/>
    <property type="match status" value="1"/>
</dbReference>
<proteinExistence type="predicted"/>
<evidence type="ECO:0000313" key="4">
    <source>
        <dbReference type="Proteomes" id="UP000704341"/>
    </source>
</evidence>
<dbReference type="EMBL" id="QORN01000011">
    <property type="protein sequence ID" value="MBD5806204.1"/>
    <property type="molecule type" value="Genomic_DNA"/>
</dbReference>
<reference evidence="3 4" key="1">
    <citation type="submission" date="2018-07" db="EMBL/GenBank/DDBJ databases">
        <title>Phylogenomic Insights into understanding Host Adaptation of Lactobacillus reuteri by a novel species, Lactobacillus spp. M31.</title>
        <authorList>
            <person name="Sharma S."/>
            <person name="Patil P."/>
            <person name="Korpole S."/>
            <person name="Patil P.B."/>
        </authorList>
    </citation>
    <scope>NUCLEOTIDE SEQUENCE [LARGE SCALE GENOMIC DNA]</scope>
    <source>
        <strain evidence="3 4">M31</strain>
    </source>
</reference>
<comment type="caution">
    <text evidence="3">The sequence shown here is derived from an EMBL/GenBank/DDBJ whole genome shotgun (WGS) entry which is preliminary data.</text>
</comment>
<feature type="transmembrane region" description="Helical" evidence="1">
    <location>
        <begin position="6"/>
        <end position="25"/>
    </location>
</feature>
<dbReference type="InterPro" id="IPR014729">
    <property type="entry name" value="Rossmann-like_a/b/a_fold"/>
</dbReference>
<dbReference type="Gene3D" id="3.40.50.620">
    <property type="entry name" value="HUPs"/>
    <property type="match status" value="1"/>
</dbReference>
<feature type="domain" description="DUF218" evidence="2">
    <location>
        <begin position="107"/>
        <end position="246"/>
    </location>
</feature>